<dbReference type="EMBL" id="JBHSHT010000001">
    <property type="protein sequence ID" value="MFC4824080.1"/>
    <property type="molecule type" value="Genomic_DNA"/>
</dbReference>
<proteinExistence type="predicted"/>
<organism evidence="1 2">
    <name type="scientific">Halorussus aquaticus</name>
    <dbReference type="NCBI Taxonomy" id="2953748"/>
    <lineage>
        <taxon>Archaea</taxon>
        <taxon>Methanobacteriati</taxon>
        <taxon>Methanobacteriota</taxon>
        <taxon>Stenosarchaea group</taxon>
        <taxon>Halobacteria</taxon>
        <taxon>Halobacteriales</taxon>
        <taxon>Haladaptataceae</taxon>
        <taxon>Halorussus</taxon>
    </lineage>
</organism>
<evidence type="ECO:0008006" key="3">
    <source>
        <dbReference type="Google" id="ProtNLM"/>
    </source>
</evidence>
<comment type="caution">
    <text evidence="1">The sequence shown here is derived from an EMBL/GenBank/DDBJ whole genome shotgun (WGS) entry which is preliminary data.</text>
</comment>
<evidence type="ECO:0000313" key="1">
    <source>
        <dbReference type="EMBL" id="MFC4824080.1"/>
    </source>
</evidence>
<reference evidence="1 2" key="1">
    <citation type="journal article" date="2019" name="Int. J. Syst. Evol. Microbiol.">
        <title>The Global Catalogue of Microorganisms (GCM) 10K type strain sequencing project: providing services to taxonomists for standard genome sequencing and annotation.</title>
        <authorList>
            <consortium name="The Broad Institute Genomics Platform"/>
            <consortium name="The Broad Institute Genome Sequencing Center for Infectious Disease"/>
            <person name="Wu L."/>
            <person name="Ma J."/>
        </authorList>
    </citation>
    <scope>NUCLEOTIDE SEQUENCE [LARGE SCALE GENOMIC DNA]</scope>
    <source>
        <strain evidence="1 2">XZYJ18</strain>
    </source>
</reference>
<keyword evidence="2" id="KW-1185">Reference proteome</keyword>
<dbReference type="Proteomes" id="UP001595945">
    <property type="component" value="Unassembled WGS sequence"/>
</dbReference>
<sequence length="200" mass="21102">MSSDAPPSKQSLLERATFGNVTETSASRRSVVGGVLAAVGSIVGVSGLAGASERGPSTDVSRMQERAVTAQYRSPEAVRDAFRDHEDLLAEVAADGYLDSHSAADLDLAELEDPAAGDTLDGVKFTARRIDGAVRPEIVLVRDYGDEVLNVGLFPESGERFYTVNDTDGPTTDDHYDCPSGTTCCGCCQPDGCHFCCVCC</sequence>
<dbReference type="GeneID" id="73045241"/>
<dbReference type="AlphaFoldDB" id="A0ABD5Q0N3"/>
<protein>
    <recommendedName>
        <fullName evidence="3">Tat (Twin-arginine translocation) pathway signal sequence</fullName>
    </recommendedName>
</protein>
<accession>A0ABD5Q0N3</accession>
<gene>
    <name evidence="1" type="ORF">ACFO9K_07375</name>
</gene>
<evidence type="ECO:0000313" key="2">
    <source>
        <dbReference type="Proteomes" id="UP001595945"/>
    </source>
</evidence>
<name>A0ABD5Q0N3_9EURY</name>
<dbReference type="RefSeq" id="WP_254266844.1">
    <property type="nucleotide sequence ID" value="NZ_CP100400.1"/>
</dbReference>